<dbReference type="Proteomes" id="UP000094444">
    <property type="component" value="Unassembled WGS sequence"/>
</dbReference>
<dbReference type="InterPro" id="IPR032063">
    <property type="entry name" value="MavL-like"/>
</dbReference>
<dbReference type="EMBL" id="MAVT02000547">
    <property type="protein sequence ID" value="POS74986.1"/>
    <property type="molecule type" value="Genomic_DNA"/>
</dbReference>
<evidence type="ECO:0000313" key="1">
    <source>
        <dbReference type="EMBL" id="POS74986.1"/>
    </source>
</evidence>
<protein>
    <submittedName>
        <fullName evidence="1">Uncharacterized protein</fullName>
    </submittedName>
</protein>
<dbReference type="Pfam" id="PF16062">
    <property type="entry name" value="MavL-like"/>
    <property type="match status" value="2"/>
</dbReference>
<evidence type="ECO:0000313" key="2">
    <source>
        <dbReference type="Proteomes" id="UP000094444"/>
    </source>
</evidence>
<keyword evidence="2" id="KW-1185">Reference proteome</keyword>
<sequence length="420" mass="47848">MAEDQQVAKITQQDVARVAQIRQFIPTTSNSIVNLNFDLDVVRRDARATEIIVHDTFPSLVQSFLEHKIRHGSDIERFLYTSLSWRQMIIRLVEKRPLAFLTATDTTKLRDGKVMANAVMSWDRVGTPQEVRNEKLRLQEYLSYDEMMLSALVGVSGPSYFINDGDRHNRAKPWPSGTFEERGVIVGLVGARFERPDRMESTYILPPVENPRMHPELLGIWQRFLGIKPTAPDTTFNEAAYQARMRITAEMLLWEANRRAGDVQKKAYVQIVGLGLGVWQFTEKQAQLYVEVFAQVVQERGAAMNALGMLEFAWIDVTFADRRRMREAAQAHGIDVRFSKRNPAKKLPDDKAHQLLVLSYAWDSNSFPGNEYWLNQLSASGDPAAACMSTIAELHNPVINRDFLQRIEPLAYHVNISAKG</sequence>
<reference evidence="1" key="1">
    <citation type="submission" date="2017-09" db="EMBL/GenBank/DDBJ databases">
        <title>Polyketide synthases of a Diaporthe helianthi virulent isolate.</title>
        <authorList>
            <person name="Baroncelli R."/>
        </authorList>
    </citation>
    <scope>NUCLEOTIDE SEQUENCE [LARGE SCALE GENOMIC DNA]</scope>
    <source>
        <strain evidence="1">7/96</strain>
    </source>
</reference>
<dbReference type="OrthoDB" id="6357136at2759"/>
<dbReference type="AlphaFoldDB" id="A0A2P5HXK8"/>
<dbReference type="InParanoid" id="A0A2P5HXK8"/>
<dbReference type="STRING" id="158607.A0A2P5HXK8"/>
<organism evidence="1 2">
    <name type="scientific">Diaporthe helianthi</name>
    <dbReference type="NCBI Taxonomy" id="158607"/>
    <lineage>
        <taxon>Eukaryota</taxon>
        <taxon>Fungi</taxon>
        <taxon>Dikarya</taxon>
        <taxon>Ascomycota</taxon>
        <taxon>Pezizomycotina</taxon>
        <taxon>Sordariomycetes</taxon>
        <taxon>Sordariomycetidae</taxon>
        <taxon>Diaporthales</taxon>
        <taxon>Diaporthaceae</taxon>
        <taxon>Diaporthe</taxon>
    </lineage>
</organism>
<accession>A0A2P5HXK8</accession>
<gene>
    <name evidence="1" type="ORF">DHEL01_v206617</name>
</gene>
<comment type="caution">
    <text evidence="1">The sequence shown here is derived from an EMBL/GenBank/DDBJ whole genome shotgun (WGS) entry which is preliminary data.</text>
</comment>
<name>A0A2P5HXK8_DIAHE</name>
<proteinExistence type="predicted"/>